<keyword evidence="2" id="KW-1185">Reference proteome</keyword>
<reference evidence="1 2" key="1">
    <citation type="submission" date="2020-01" db="EMBL/GenBank/DDBJ databases">
        <authorList>
            <person name="Gulvik C.A."/>
            <person name="Batra D.G."/>
        </authorList>
    </citation>
    <scope>NUCLEOTIDE SEQUENCE [LARGE SCALE GENOMIC DNA]</scope>
    <source>
        <strain evidence="1 2">W9323</strain>
    </source>
</reference>
<evidence type="ECO:0000313" key="1">
    <source>
        <dbReference type="EMBL" id="QKG85129.1"/>
    </source>
</evidence>
<dbReference type="EMBL" id="CP048104">
    <property type="protein sequence ID" value="QKG85129.1"/>
    <property type="molecule type" value="Genomic_DNA"/>
</dbReference>
<sequence>MRVFPHGNVVNFNASVREMTPPELERLLKKVMGESNSILTGAIHMDRGEVYVYGKVEDVSLNTSENAFIMTARTEEEQIHSSRFSLDDLWVSHEMYFDIEDPSSGVVRYPVFYVTFNQRGETEEEEVTLFFADDTRVSNPLDCVVEFWNQAGDVGKETQFISPGCSVSTDFKSKMNRE</sequence>
<organism evidence="1 2">
    <name type="scientific">Kroppenstedtia pulmonis</name>
    <dbReference type="NCBI Taxonomy" id="1380685"/>
    <lineage>
        <taxon>Bacteria</taxon>
        <taxon>Bacillati</taxon>
        <taxon>Bacillota</taxon>
        <taxon>Bacilli</taxon>
        <taxon>Bacillales</taxon>
        <taxon>Thermoactinomycetaceae</taxon>
        <taxon>Kroppenstedtia</taxon>
    </lineage>
</organism>
<gene>
    <name evidence="1" type="ORF">GXN76_12060</name>
</gene>
<evidence type="ECO:0000313" key="2">
    <source>
        <dbReference type="Proteomes" id="UP000503088"/>
    </source>
</evidence>
<name>A0A7D3XNT9_9BACL</name>
<dbReference type="RefSeq" id="WP_173223491.1">
    <property type="nucleotide sequence ID" value="NZ_CP048104.1"/>
</dbReference>
<protein>
    <submittedName>
        <fullName evidence="1">Uncharacterized protein</fullName>
    </submittedName>
</protein>
<proteinExistence type="predicted"/>
<accession>A0A7D3XNT9</accession>
<dbReference type="AlphaFoldDB" id="A0A7D3XNT9"/>
<dbReference type="KEGG" id="kpul:GXN76_12060"/>
<dbReference type="Proteomes" id="UP000503088">
    <property type="component" value="Chromosome"/>
</dbReference>